<name>A0A6I1MWV2_9CLOT</name>
<dbReference type="Proteomes" id="UP000430345">
    <property type="component" value="Unassembled WGS sequence"/>
</dbReference>
<dbReference type="GO" id="GO:0008168">
    <property type="term" value="F:methyltransferase activity"/>
    <property type="evidence" value="ECO:0007669"/>
    <property type="project" value="UniProtKB-KW"/>
</dbReference>
<keyword evidence="4" id="KW-0694">RNA-binding</keyword>
<proteinExistence type="predicted"/>
<dbReference type="OrthoDB" id="9805585at2"/>
<dbReference type="GO" id="GO:0003723">
    <property type="term" value="F:RNA binding"/>
    <property type="evidence" value="ECO:0007669"/>
    <property type="project" value="UniProtKB-KW"/>
</dbReference>
<dbReference type="Gene3D" id="3.40.50.150">
    <property type="entry name" value="Vaccinia Virus protein VP39"/>
    <property type="match status" value="1"/>
</dbReference>
<evidence type="ECO:0000256" key="3">
    <source>
        <dbReference type="ARBA" id="ARBA00022691"/>
    </source>
</evidence>
<evidence type="ECO:0000256" key="1">
    <source>
        <dbReference type="ARBA" id="ARBA00022603"/>
    </source>
</evidence>
<keyword evidence="1 5" id="KW-0489">Methyltransferase</keyword>
<evidence type="ECO:0000313" key="5">
    <source>
        <dbReference type="EMBL" id="MPQ44629.1"/>
    </source>
</evidence>
<accession>A0A6I1MWV2</accession>
<protein>
    <submittedName>
        <fullName evidence="5">Methyltransferase domain-containing protein</fullName>
    </submittedName>
</protein>
<gene>
    <name evidence="5" type="ORF">GBZ86_12835</name>
</gene>
<comment type="caution">
    <text evidence="5">The sequence shown here is derived from an EMBL/GenBank/DDBJ whole genome shotgun (WGS) entry which is preliminary data.</text>
</comment>
<evidence type="ECO:0000313" key="6">
    <source>
        <dbReference type="Proteomes" id="UP000430345"/>
    </source>
</evidence>
<dbReference type="EMBL" id="WHJC01000262">
    <property type="protein sequence ID" value="MPQ44629.1"/>
    <property type="molecule type" value="Genomic_DNA"/>
</dbReference>
<keyword evidence="2 5" id="KW-0808">Transferase</keyword>
<dbReference type="GO" id="GO:0032259">
    <property type="term" value="P:methylation"/>
    <property type="evidence" value="ECO:0007669"/>
    <property type="project" value="UniProtKB-KW"/>
</dbReference>
<dbReference type="Pfam" id="PF00398">
    <property type="entry name" value="RrnaAD"/>
    <property type="match status" value="1"/>
</dbReference>
<organism evidence="5 6">
    <name type="scientific">Clostridium tarantellae</name>
    <dbReference type="NCBI Taxonomy" id="39493"/>
    <lineage>
        <taxon>Bacteria</taxon>
        <taxon>Bacillati</taxon>
        <taxon>Bacillota</taxon>
        <taxon>Clostridia</taxon>
        <taxon>Eubacteriales</taxon>
        <taxon>Clostridiaceae</taxon>
        <taxon>Clostridium</taxon>
    </lineage>
</organism>
<dbReference type="SUPFAM" id="SSF53335">
    <property type="entry name" value="S-adenosyl-L-methionine-dependent methyltransferases"/>
    <property type="match status" value="1"/>
</dbReference>
<keyword evidence="6" id="KW-1185">Reference proteome</keyword>
<dbReference type="RefSeq" id="WP_152891257.1">
    <property type="nucleotide sequence ID" value="NZ_WHJC01000262.1"/>
</dbReference>
<dbReference type="InterPro" id="IPR001737">
    <property type="entry name" value="KsgA/Erm"/>
</dbReference>
<dbReference type="InterPro" id="IPR029063">
    <property type="entry name" value="SAM-dependent_MTases_sf"/>
</dbReference>
<keyword evidence="3" id="KW-0949">S-adenosyl-L-methionine</keyword>
<sequence length="183" mass="21332">MGNFLMEYILNPRTVGAVVPSSKNLAKKMVEEINFDNCQCIVEYGPGTGAFTDELLVRRNENTKIILIEYNKEFYKYIKERYKNKKNLIIINGSAENIDDYLKTYEINNVDYIVSGLPFASLSKEVSKTILNKTNNIIGTRGKFITFQYTLTKKRFFEKYFSKIKIKREFKNIPPAYIIICDK</sequence>
<dbReference type="AlphaFoldDB" id="A0A6I1MWV2"/>
<reference evidence="5 6" key="1">
    <citation type="submission" date="2019-10" db="EMBL/GenBank/DDBJ databases">
        <title>The Genome Sequence of Clostridium tarantellae Isolated from Fish Brain.</title>
        <authorList>
            <person name="Bano L."/>
            <person name="Kiel M."/>
            <person name="Sales G."/>
            <person name="Doxey A.C."/>
            <person name="Mansfield M.J."/>
            <person name="Schiavone M."/>
            <person name="Rossetto O."/>
            <person name="Pirazzini M."/>
            <person name="Dobrindt U."/>
            <person name="Montecucco C."/>
        </authorList>
    </citation>
    <scope>NUCLEOTIDE SEQUENCE [LARGE SCALE GENOMIC DNA]</scope>
    <source>
        <strain evidence="5 6">DSM 3997</strain>
    </source>
</reference>
<evidence type="ECO:0000256" key="2">
    <source>
        <dbReference type="ARBA" id="ARBA00022679"/>
    </source>
</evidence>
<evidence type="ECO:0000256" key="4">
    <source>
        <dbReference type="ARBA" id="ARBA00022884"/>
    </source>
</evidence>